<feature type="domain" description="Beta-lactamase-related" evidence="3">
    <location>
        <begin position="157"/>
        <end position="447"/>
    </location>
</feature>
<dbReference type="InterPro" id="IPR001466">
    <property type="entry name" value="Beta-lactam-related"/>
</dbReference>
<dbReference type="EMBL" id="FOQT01000003">
    <property type="protein sequence ID" value="SFI30568.1"/>
    <property type="molecule type" value="Genomic_DNA"/>
</dbReference>
<comment type="similarity">
    <text evidence="1">Belongs to the beta-lactamase family.</text>
</comment>
<dbReference type="Pfam" id="PF00144">
    <property type="entry name" value="Beta-lactamase"/>
    <property type="match status" value="1"/>
</dbReference>
<evidence type="ECO:0000313" key="5">
    <source>
        <dbReference type="EMBL" id="SFI30568.1"/>
    </source>
</evidence>
<dbReference type="Proteomes" id="UP000198931">
    <property type="component" value="Unassembled WGS sequence"/>
</dbReference>
<dbReference type="SUPFAM" id="SSF56601">
    <property type="entry name" value="beta-lactamase/transpeptidase-like"/>
    <property type="match status" value="1"/>
</dbReference>
<evidence type="ECO:0000259" key="4">
    <source>
        <dbReference type="Pfam" id="PF13026"/>
    </source>
</evidence>
<dbReference type="InterPro" id="IPR012338">
    <property type="entry name" value="Beta-lactam/transpept-like"/>
</dbReference>
<name>A0A1I3H455_9FLAO</name>
<reference evidence="5 6" key="1">
    <citation type="submission" date="2016-10" db="EMBL/GenBank/DDBJ databases">
        <authorList>
            <person name="de Groot N.N."/>
        </authorList>
    </citation>
    <scope>NUCLEOTIDE SEQUENCE [LARGE SCALE GENOMIC DNA]</scope>
    <source>
        <strain evidence="5 6">DSM 26000</strain>
    </source>
</reference>
<dbReference type="PANTHER" id="PTHR22935">
    <property type="entry name" value="PENICILLIN-BINDING PROTEIN"/>
    <property type="match status" value="1"/>
</dbReference>
<evidence type="ECO:0000256" key="2">
    <source>
        <dbReference type="SAM" id="SignalP"/>
    </source>
</evidence>
<feature type="domain" description="DUF3887" evidence="4">
    <location>
        <begin position="30"/>
        <end position="114"/>
    </location>
</feature>
<gene>
    <name evidence="5" type="ORF">SAMN05443292_2183</name>
</gene>
<feature type="signal peptide" evidence="2">
    <location>
        <begin position="1"/>
        <end position="22"/>
    </location>
</feature>
<dbReference type="AlphaFoldDB" id="A0A1I3H455"/>
<dbReference type="InterPro" id="IPR024981">
    <property type="entry name" value="DUF3887"/>
</dbReference>
<dbReference type="InterPro" id="IPR051478">
    <property type="entry name" value="Beta-lactamase-like_AB/R"/>
</dbReference>
<organism evidence="5 6">
    <name type="scientific">Halpernia frigidisoli</name>
    <dbReference type="NCBI Taxonomy" id="1125876"/>
    <lineage>
        <taxon>Bacteria</taxon>
        <taxon>Pseudomonadati</taxon>
        <taxon>Bacteroidota</taxon>
        <taxon>Flavobacteriia</taxon>
        <taxon>Flavobacteriales</taxon>
        <taxon>Weeksellaceae</taxon>
        <taxon>Chryseobacterium group</taxon>
        <taxon>Halpernia</taxon>
    </lineage>
</organism>
<accession>A0A1I3H455</accession>
<keyword evidence="2" id="KW-0732">Signal</keyword>
<dbReference type="Pfam" id="PF13026">
    <property type="entry name" value="DUF3887"/>
    <property type="match status" value="1"/>
</dbReference>
<evidence type="ECO:0000256" key="1">
    <source>
        <dbReference type="ARBA" id="ARBA00038473"/>
    </source>
</evidence>
<dbReference type="Gene3D" id="3.10.450.590">
    <property type="match status" value="1"/>
</dbReference>
<proteinExistence type="inferred from homology"/>
<evidence type="ECO:0000259" key="3">
    <source>
        <dbReference type="Pfam" id="PF00144"/>
    </source>
</evidence>
<sequence length="461" mass="52085">MKRIFVFLITMFMANISFGQTANYKTAFDNFLINYNEEKFDEIFKSFSLEMQNALPIKNTKSFLSDLKNQAGNIKSGNFVGYEQKKYASFKTEFDKGNFAVNISLDSSNKINGFFIQPFKDKISTKNNTINFLSSYPTDISKIIFSKTSDLPNGTQLSIAIIENGKTNYYGVIKINDTIKPIKNQNKIFEIGSLTKVFTSTVLAKLVTEKKISLDDNINAFYPFKFKDDIKINFKNLANHTSGLPRLPDNLDLTNVINPYKDYDKNKIEDYLKNKLKLENEPSKKYSYSNLGAGILGYTLGLSQKTSFQNLAQKYIFGKYDMKNSFTSSKKLGKDLIKGLKETGETASNWDFDVLFGGGGILSTIEDLSKFANAQFDVKNKELELTRLPTFVINEKMKIGLGWHILKSENGNEFYWHNGGTGGYSSSMSVDLHQKKSVIILANVAGINDKIDALNFELLLI</sequence>
<dbReference type="Gene3D" id="3.40.710.10">
    <property type="entry name" value="DD-peptidase/beta-lactamase superfamily"/>
    <property type="match status" value="1"/>
</dbReference>
<protein>
    <submittedName>
        <fullName evidence="5">CubicO group peptidase, beta-lactamase class C family</fullName>
    </submittedName>
</protein>
<feature type="chain" id="PRO_5011624191" evidence="2">
    <location>
        <begin position="23"/>
        <end position="461"/>
    </location>
</feature>
<dbReference type="STRING" id="1125876.SAMN05443292_2183"/>
<evidence type="ECO:0000313" key="6">
    <source>
        <dbReference type="Proteomes" id="UP000198931"/>
    </source>
</evidence>
<keyword evidence="6" id="KW-1185">Reference proteome</keyword>
<dbReference type="PANTHER" id="PTHR22935:SF95">
    <property type="entry name" value="BETA-LACTAMASE-LIKE 1-RELATED"/>
    <property type="match status" value="1"/>
</dbReference>
<dbReference type="RefSeq" id="WP_090080451.1">
    <property type="nucleotide sequence ID" value="NZ_FOQT01000003.1"/>
</dbReference>
<dbReference type="OrthoDB" id="9793489at2"/>